<evidence type="ECO:0000313" key="3">
    <source>
        <dbReference type="Proteomes" id="UP000077926"/>
    </source>
</evidence>
<evidence type="ECO:0000313" key="2">
    <source>
        <dbReference type="EMBL" id="AOH56660.1"/>
    </source>
</evidence>
<accession>A0A1B3XTX0</accession>
<dbReference type="AlphaFoldDB" id="A0A1B3XTX0"/>
<keyword evidence="3" id="KW-1185">Reference proteome</keyword>
<feature type="region of interest" description="Disordered" evidence="1">
    <location>
        <begin position="37"/>
        <end position="74"/>
    </location>
</feature>
<organism evidence="2 3">
    <name type="scientific">Peribacillus muralis</name>
    <dbReference type="NCBI Taxonomy" id="264697"/>
    <lineage>
        <taxon>Bacteria</taxon>
        <taxon>Bacillati</taxon>
        <taxon>Bacillota</taxon>
        <taxon>Bacilli</taxon>
        <taxon>Bacillales</taxon>
        <taxon>Bacillaceae</taxon>
        <taxon>Peribacillus</taxon>
    </lineage>
</organism>
<dbReference type="STRING" id="264697.ABE28_020015"/>
<dbReference type="Proteomes" id="UP000077926">
    <property type="component" value="Chromosome"/>
</dbReference>
<protein>
    <submittedName>
        <fullName evidence="2">Uncharacterized protein</fullName>
    </submittedName>
</protein>
<feature type="compositionally biased region" description="Basic residues" evidence="1">
    <location>
        <begin position="64"/>
        <end position="74"/>
    </location>
</feature>
<gene>
    <name evidence="2" type="ORF">ABE28_020015</name>
</gene>
<name>A0A1B3XTX0_9BACI</name>
<dbReference type="KEGG" id="bmur:ABE28_020015"/>
<feature type="compositionally biased region" description="Polar residues" evidence="1">
    <location>
        <begin position="48"/>
        <end position="63"/>
    </location>
</feature>
<evidence type="ECO:0000256" key="1">
    <source>
        <dbReference type="SAM" id="MobiDB-lite"/>
    </source>
</evidence>
<sequence length="74" mass="7847">MILHEYVDNTACARSYGGGGLGPLQVLPYPAAAREPQASGCGVAPSVPNHSSKSLKELNQNPHTRGRCGLKNFR</sequence>
<dbReference type="EMBL" id="CP017080">
    <property type="protein sequence ID" value="AOH56660.1"/>
    <property type="molecule type" value="Genomic_DNA"/>
</dbReference>
<reference evidence="2 3" key="1">
    <citation type="submission" date="2016-08" db="EMBL/GenBank/DDBJ databases">
        <title>Complete genome sequence of Bacillus muralis G25-68, a strain with toxicity to nematodes.</title>
        <authorList>
            <person name="Zheng Z."/>
        </authorList>
    </citation>
    <scope>NUCLEOTIDE SEQUENCE [LARGE SCALE GENOMIC DNA]</scope>
    <source>
        <strain evidence="2 3">G25-68</strain>
    </source>
</reference>
<proteinExistence type="predicted"/>